<dbReference type="InterPro" id="IPR018097">
    <property type="entry name" value="EGF_Ca-bd_CS"/>
</dbReference>
<dbReference type="InterPro" id="IPR000742">
    <property type="entry name" value="EGF"/>
</dbReference>
<evidence type="ECO:0000256" key="4">
    <source>
        <dbReference type="ARBA" id="ARBA00023157"/>
    </source>
</evidence>
<evidence type="ECO:0000259" key="7">
    <source>
        <dbReference type="PROSITE" id="PS50026"/>
    </source>
</evidence>
<dbReference type="PROSITE" id="PS01187">
    <property type="entry name" value="EGF_CA"/>
    <property type="match status" value="1"/>
</dbReference>
<evidence type="ECO:0000256" key="6">
    <source>
        <dbReference type="SAM" id="Phobius"/>
    </source>
</evidence>
<sequence length="451" mass="49774">MLAMASTLATQNFPVAKPNCIDTCGDIRIPFPFGTTPECYLDREFGVTCNHSTSKLFWMDTTVELTDLSLDGHLKLLQFIAKNCYKNGKSSRSNGPSLQLTKYFTVSNTANKFTIVGCDAYGYVSGNRLKRRFTTGCTAMCSSLDDLTEGECAGAGCCQTIIPDDVWNLDIEVGSHFNYTRISNFSNCSYAFFVEDNAFKFSKANLTNLSDVTKLPTVVDWSIGNETCEKVTGNACLSANSHCHNPKNGNGYNCRCSDGFEGNPYLTNGCRDIDECTDKIHKCTKSEYCYNTQGSYTCSCPKNYDGDGRGDYGCSKKQNIKIASISIVVAGGIIALLLAIILLYLELKRRSQRKTKLKFFLQNGGHMLQEKLARREASPEMITIFSSSKLQMATNNFHSRKHSWARDAVDIEEEAVSLLPIDYNGMSGVSSSSGYGSICRDHIVLPIYGGR</sequence>
<dbReference type="SMART" id="SM00179">
    <property type="entry name" value="EGF_CA"/>
    <property type="match status" value="1"/>
</dbReference>
<name>A0A8X8W6H7_SALSN</name>
<dbReference type="SUPFAM" id="SSF57196">
    <property type="entry name" value="EGF/Laminin"/>
    <property type="match status" value="1"/>
</dbReference>
<keyword evidence="6" id="KW-0812">Transmembrane</keyword>
<protein>
    <recommendedName>
        <fullName evidence="7">EGF-like domain-containing protein</fullName>
    </recommendedName>
</protein>
<dbReference type="AlphaFoldDB" id="A0A8X8W6H7"/>
<feature type="transmembrane region" description="Helical" evidence="6">
    <location>
        <begin position="322"/>
        <end position="345"/>
    </location>
</feature>
<evidence type="ECO:0000313" key="9">
    <source>
        <dbReference type="Proteomes" id="UP000298416"/>
    </source>
</evidence>
<evidence type="ECO:0000313" key="8">
    <source>
        <dbReference type="EMBL" id="KAG6389250.1"/>
    </source>
</evidence>
<dbReference type="Proteomes" id="UP000298416">
    <property type="component" value="Unassembled WGS sequence"/>
</dbReference>
<proteinExistence type="predicted"/>
<dbReference type="PROSITE" id="PS00010">
    <property type="entry name" value="ASX_HYDROXYL"/>
    <property type="match status" value="1"/>
</dbReference>
<evidence type="ECO:0000256" key="3">
    <source>
        <dbReference type="ARBA" id="ARBA00022737"/>
    </source>
</evidence>
<evidence type="ECO:0000256" key="2">
    <source>
        <dbReference type="ARBA" id="ARBA00022729"/>
    </source>
</evidence>
<comment type="caution">
    <text evidence="8">The sequence shown here is derived from an EMBL/GenBank/DDBJ whole genome shotgun (WGS) entry which is preliminary data.</text>
</comment>
<organism evidence="8">
    <name type="scientific">Salvia splendens</name>
    <name type="common">Scarlet sage</name>
    <dbReference type="NCBI Taxonomy" id="180675"/>
    <lineage>
        <taxon>Eukaryota</taxon>
        <taxon>Viridiplantae</taxon>
        <taxon>Streptophyta</taxon>
        <taxon>Embryophyta</taxon>
        <taxon>Tracheophyta</taxon>
        <taxon>Spermatophyta</taxon>
        <taxon>Magnoliopsida</taxon>
        <taxon>eudicotyledons</taxon>
        <taxon>Gunneridae</taxon>
        <taxon>Pentapetalae</taxon>
        <taxon>asterids</taxon>
        <taxon>lamiids</taxon>
        <taxon>Lamiales</taxon>
        <taxon>Lamiaceae</taxon>
        <taxon>Nepetoideae</taxon>
        <taxon>Mentheae</taxon>
        <taxon>Salviinae</taxon>
        <taxon>Salvia</taxon>
        <taxon>Salvia subgen. Calosphace</taxon>
        <taxon>core Calosphace</taxon>
    </lineage>
</organism>
<reference evidence="8" key="1">
    <citation type="submission" date="2018-01" db="EMBL/GenBank/DDBJ databases">
        <authorList>
            <person name="Mao J.F."/>
        </authorList>
    </citation>
    <scope>NUCLEOTIDE SEQUENCE</scope>
    <source>
        <strain evidence="8">Huo1</strain>
        <tissue evidence="8">Leaf</tissue>
    </source>
</reference>
<dbReference type="PROSITE" id="PS50026">
    <property type="entry name" value="EGF_3"/>
    <property type="match status" value="1"/>
</dbReference>
<comment type="caution">
    <text evidence="5">Lacks conserved residue(s) required for the propagation of feature annotation.</text>
</comment>
<evidence type="ECO:0000256" key="1">
    <source>
        <dbReference type="ARBA" id="ARBA00022536"/>
    </source>
</evidence>
<dbReference type="Gene3D" id="2.10.25.10">
    <property type="entry name" value="Laminin"/>
    <property type="match status" value="1"/>
</dbReference>
<dbReference type="InterPro" id="IPR049883">
    <property type="entry name" value="NOTCH1_EGF-like"/>
</dbReference>
<dbReference type="Pfam" id="PF07645">
    <property type="entry name" value="EGF_CA"/>
    <property type="match status" value="1"/>
</dbReference>
<dbReference type="GO" id="GO:0005509">
    <property type="term" value="F:calcium ion binding"/>
    <property type="evidence" value="ECO:0007669"/>
    <property type="project" value="InterPro"/>
</dbReference>
<evidence type="ECO:0000256" key="5">
    <source>
        <dbReference type="PROSITE-ProRule" id="PRU00076"/>
    </source>
</evidence>
<dbReference type="PANTHER" id="PTHR33491">
    <property type="entry name" value="OSJNBA0016N04.9 PROTEIN"/>
    <property type="match status" value="1"/>
</dbReference>
<dbReference type="InterPro" id="IPR000152">
    <property type="entry name" value="EGF-type_Asp/Asn_hydroxyl_site"/>
</dbReference>
<accession>A0A8X8W6H7</accession>
<dbReference type="SMART" id="SM00181">
    <property type="entry name" value="EGF"/>
    <property type="match status" value="2"/>
</dbReference>
<feature type="domain" description="EGF-like" evidence="7">
    <location>
        <begin position="272"/>
        <end position="307"/>
    </location>
</feature>
<keyword evidence="4" id="KW-1015">Disulfide bond</keyword>
<keyword evidence="9" id="KW-1185">Reference proteome</keyword>
<keyword evidence="2" id="KW-0732">Signal</keyword>
<dbReference type="CDD" id="cd00054">
    <property type="entry name" value="EGF_CA"/>
    <property type="match status" value="1"/>
</dbReference>
<dbReference type="InterPro" id="IPR001881">
    <property type="entry name" value="EGF-like_Ca-bd_dom"/>
</dbReference>
<keyword evidence="1 5" id="KW-0245">EGF-like domain</keyword>
<dbReference type="EMBL" id="PNBA02000020">
    <property type="protein sequence ID" value="KAG6389250.1"/>
    <property type="molecule type" value="Genomic_DNA"/>
</dbReference>
<keyword evidence="6" id="KW-1133">Transmembrane helix</keyword>
<keyword evidence="3" id="KW-0677">Repeat</keyword>
<gene>
    <name evidence="8" type="ORF">SASPL_150715</name>
</gene>
<reference evidence="8" key="2">
    <citation type="submission" date="2020-08" db="EMBL/GenBank/DDBJ databases">
        <title>Plant Genome Project.</title>
        <authorList>
            <person name="Zhang R.-G."/>
        </authorList>
    </citation>
    <scope>NUCLEOTIDE SEQUENCE</scope>
    <source>
        <strain evidence="8">Huo1</strain>
        <tissue evidence="8">Leaf</tissue>
    </source>
</reference>
<dbReference type="FunFam" id="2.10.25.10:FF:000038">
    <property type="entry name" value="Fibrillin 2"/>
    <property type="match status" value="1"/>
</dbReference>
<keyword evidence="6" id="KW-0472">Membrane</keyword>